<evidence type="ECO:0000313" key="2">
    <source>
        <dbReference type="Proteomes" id="UP000183832"/>
    </source>
</evidence>
<dbReference type="Proteomes" id="UP000183832">
    <property type="component" value="Unassembled WGS sequence"/>
</dbReference>
<dbReference type="EMBL" id="CVRI01000059">
    <property type="protein sequence ID" value="CRL03385.1"/>
    <property type="molecule type" value="Genomic_DNA"/>
</dbReference>
<dbReference type="AlphaFoldDB" id="A0A1J1IXU8"/>
<protein>
    <submittedName>
        <fullName evidence="1">CLUMA_CG016654, isoform A</fullName>
    </submittedName>
</protein>
<keyword evidence="2" id="KW-1185">Reference proteome</keyword>
<gene>
    <name evidence="1" type="ORF">CLUMA_CG016654</name>
</gene>
<sequence>MLYVLTIVQLICTTTSKQRPERFIKFRTLYRTRRFNKLEPCKHNFCFLTSIALNSPLLFYSIKRTFPIHQCESPPIVPFFGNVKLLQSRLRTIRIAVISKWVDGSTPFKFGILSVKNRWMMEEANEG</sequence>
<evidence type="ECO:0000313" key="1">
    <source>
        <dbReference type="EMBL" id="CRL03385.1"/>
    </source>
</evidence>
<name>A0A1J1IXU8_9DIPT</name>
<accession>A0A1J1IXU8</accession>
<organism evidence="1 2">
    <name type="scientific">Clunio marinus</name>
    <dbReference type="NCBI Taxonomy" id="568069"/>
    <lineage>
        <taxon>Eukaryota</taxon>
        <taxon>Metazoa</taxon>
        <taxon>Ecdysozoa</taxon>
        <taxon>Arthropoda</taxon>
        <taxon>Hexapoda</taxon>
        <taxon>Insecta</taxon>
        <taxon>Pterygota</taxon>
        <taxon>Neoptera</taxon>
        <taxon>Endopterygota</taxon>
        <taxon>Diptera</taxon>
        <taxon>Nematocera</taxon>
        <taxon>Chironomoidea</taxon>
        <taxon>Chironomidae</taxon>
        <taxon>Clunio</taxon>
    </lineage>
</organism>
<proteinExistence type="predicted"/>
<reference evidence="1 2" key="1">
    <citation type="submission" date="2015-04" db="EMBL/GenBank/DDBJ databases">
        <authorList>
            <person name="Syromyatnikov M.Y."/>
            <person name="Popov V.N."/>
        </authorList>
    </citation>
    <scope>NUCLEOTIDE SEQUENCE [LARGE SCALE GENOMIC DNA]</scope>
</reference>